<dbReference type="Pfam" id="PF03446">
    <property type="entry name" value="NAD_binding_2"/>
    <property type="match status" value="1"/>
</dbReference>
<dbReference type="InterPro" id="IPR008927">
    <property type="entry name" value="6-PGluconate_DH-like_C_sf"/>
</dbReference>
<feature type="region of interest" description="Disordered" evidence="1">
    <location>
        <begin position="1"/>
        <end position="36"/>
    </location>
</feature>
<dbReference type="SUPFAM" id="SSF48179">
    <property type="entry name" value="6-phosphogluconate dehydrogenase C-terminal domain-like"/>
    <property type="match status" value="1"/>
</dbReference>
<feature type="domain" description="3-hydroxyisobutyrate dehydrogenase-like NAD-binding" evidence="3">
    <location>
        <begin position="219"/>
        <end position="341"/>
    </location>
</feature>
<evidence type="ECO:0000256" key="1">
    <source>
        <dbReference type="SAM" id="MobiDB-lite"/>
    </source>
</evidence>
<dbReference type="InterPro" id="IPR036291">
    <property type="entry name" value="NAD(P)-bd_dom_sf"/>
</dbReference>
<dbReference type="Gene3D" id="1.10.1040.10">
    <property type="entry name" value="N-(1-d-carboxylethyl)-l-norvaline Dehydrogenase, domain 2"/>
    <property type="match status" value="1"/>
</dbReference>
<dbReference type="GO" id="GO:0050661">
    <property type="term" value="F:NADP binding"/>
    <property type="evidence" value="ECO:0007669"/>
    <property type="project" value="InterPro"/>
</dbReference>
<evidence type="ECO:0000259" key="2">
    <source>
        <dbReference type="Pfam" id="PF03446"/>
    </source>
</evidence>
<dbReference type="InParanoid" id="A0A4R5DGN4"/>
<evidence type="ECO:0000259" key="3">
    <source>
        <dbReference type="Pfam" id="PF14833"/>
    </source>
</evidence>
<accession>A0A4R5DGN4</accession>
<dbReference type="InterPro" id="IPR006115">
    <property type="entry name" value="6PGDH_NADP-bd"/>
</dbReference>
<dbReference type="EMBL" id="SMKZ01000016">
    <property type="protein sequence ID" value="TDE09875.1"/>
    <property type="molecule type" value="Genomic_DNA"/>
</dbReference>
<comment type="caution">
    <text evidence="4">The sequence shown here is derived from an EMBL/GenBank/DDBJ whole genome shotgun (WGS) entry which is preliminary data.</text>
</comment>
<dbReference type="OrthoDB" id="3185659at2"/>
<keyword evidence="5" id="KW-1185">Reference proteome</keyword>
<feature type="compositionally biased region" description="Basic residues" evidence="1">
    <location>
        <begin position="8"/>
        <end position="36"/>
    </location>
</feature>
<dbReference type="PANTHER" id="PTHR43060">
    <property type="entry name" value="3-HYDROXYISOBUTYRATE DEHYDROGENASE-LIKE 1, MITOCHONDRIAL-RELATED"/>
    <property type="match status" value="1"/>
</dbReference>
<protein>
    <submittedName>
        <fullName evidence="4">NAD(P)-dependent oxidoreductase</fullName>
    </submittedName>
</protein>
<proteinExistence type="predicted"/>
<evidence type="ECO:0000313" key="5">
    <source>
        <dbReference type="Proteomes" id="UP000294739"/>
    </source>
</evidence>
<dbReference type="Pfam" id="PF14833">
    <property type="entry name" value="NAD_binding_11"/>
    <property type="match status" value="1"/>
</dbReference>
<dbReference type="PANTHER" id="PTHR43060:SF15">
    <property type="entry name" value="3-HYDROXYISOBUTYRATE DEHYDROGENASE-LIKE 1, MITOCHONDRIAL-RELATED"/>
    <property type="match status" value="1"/>
</dbReference>
<dbReference type="AlphaFoldDB" id="A0A4R5DGN4"/>
<sequence>MGGDVRVRRARGQHRRRRADLRRARRHRRVRRAERVRRHRDLHGRVRRVEGPVRETVMTQKIRVLGLGTMGGRSAAAAVAAGYDVRGFDPSPAAREAAAAAGVRASDDAASVVADADLVLVSVPRPEHVRALATEVLVKAPAGAIVVDLSTIDPATARAAAGQLAESGVTYVDAPVLGRPATCGSWTLVCGGPAAAIDTVRTHLTATVAAKVIHVGETGAGSVVKIANNLMFGAINAITAEAITLCQRSGVDARTFVDTVAESGAATVSNLFREIAPKMVTGDDDPAFALELLAKDNQLALDLAEASGAPAPLARAVVDVNEIGLGQGLGPRDSGAVVKVYAELGGAR</sequence>
<evidence type="ECO:0000313" key="4">
    <source>
        <dbReference type="EMBL" id="TDE09875.1"/>
    </source>
</evidence>
<gene>
    <name evidence="4" type="ORF">E1269_12935</name>
</gene>
<organism evidence="4 5">
    <name type="scientific">Jiangella asiatica</name>
    <dbReference type="NCBI Taxonomy" id="2530372"/>
    <lineage>
        <taxon>Bacteria</taxon>
        <taxon>Bacillati</taxon>
        <taxon>Actinomycetota</taxon>
        <taxon>Actinomycetes</taxon>
        <taxon>Jiangellales</taxon>
        <taxon>Jiangellaceae</taxon>
        <taxon>Jiangella</taxon>
    </lineage>
</organism>
<dbReference type="InterPro" id="IPR029154">
    <property type="entry name" value="HIBADH-like_NADP-bd"/>
</dbReference>
<name>A0A4R5DGN4_9ACTN</name>
<dbReference type="GO" id="GO:0051287">
    <property type="term" value="F:NAD binding"/>
    <property type="evidence" value="ECO:0007669"/>
    <property type="project" value="InterPro"/>
</dbReference>
<feature type="domain" description="6-phosphogluconate dehydrogenase NADP-binding" evidence="2">
    <location>
        <begin position="61"/>
        <end position="216"/>
    </location>
</feature>
<reference evidence="4 5" key="1">
    <citation type="submission" date="2019-03" db="EMBL/GenBank/DDBJ databases">
        <title>Draft genome sequences of novel Actinobacteria.</title>
        <authorList>
            <person name="Sahin N."/>
            <person name="Ay H."/>
            <person name="Saygin H."/>
        </authorList>
    </citation>
    <scope>NUCLEOTIDE SEQUENCE [LARGE SCALE GENOMIC DNA]</scope>
    <source>
        <strain evidence="4 5">5K138</strain>
    </source>
</reference>
<dbReference type="Proteomes" id="UP000294739">
    <property type="component" value="Unassembled WGS sequence"/>
</dbReference>
<dbReference type="SUPFAM" id="SSF51735">
    <property type="entry name" value="NAD(P)-binding Rossmann-fold domains"/>
    <property type="match status" value="1"/>
</dbReference>
<dbReference type="Gene3D" id="3.40.50.720">
    <property type="entry name" value="NAD(P)-binding Rossmann-like Domain"/>
    <property type="match status" value="1"/>
</dbReference>
<dbReference type="InterPro" id="IPR013328">
    <property type="entry name" value="6PGD_dom2"/>
</dbReference>